<proteinExistence type="predicted"/>
<comment type="caution">
    <text evidence="1">The sequence shown here is derived from an EMBL/GenBank/DDBJ whole genome shotgun (WGS) entry which is preliminary data.</text>
</comment>
<dbReference type="AlphaFoldDB" id="A0A5A9NCZ6"/>
<dbReference type="Proteomes" id="UP000324632">
    <property type="component" value="Chromosome 20"/>
</dbReference>
<keyword evidence="2" id="KW-1185">Reference proteome</keyword>
<protein>
    <submittedName>
        <fullName evidence="1">Uncharacterized protein</fullName>
    </submittedName>
</protein>
<sequence length="415" mass="47400">MPPKNSLPLRKQLRARSICTFRKLHRIQFPAAVAKSRNLREEKINVAKIFHTNAFRKSPRLSRIQATDELTSPELSLELQAVLQRCIGCCSSVQSNLVPDVIFKENVQNKLTGFLERDRAYFSRVNKYILRISLIYLYAHAHLLSAEITFTVGSGGRWPIRILKETPQICIQTENVIFMMSNNGSLHCQFALTRKYITWLPHSILGKSEQTWATCPRIPVRPEEKKVNRQMYRGVAQKTQRPKNQVKTQDGVNFGIVMQANSHPETLSPGLAEDTGERLHDKNTHRFSFEKKEMTLEESLFTEGDSDGRVAEDIGPHQLERLVVLLTAGECEELISVLSHGEESIFQRLDRLSPERNQLQPHSRRPRNTATAVRFARDSAVEWHRMRGGANDLTAGLLELTPDSLHAICSFHHLR</sequence>
<evidence type="ECO:0000313" key="2">
    <source>
        <dbReference type="Proteomes" id="UP000324632"/>
    </source>
</evidence>
<gene>
    <name evidence="1" type="ORF">E1301_Tti002594</name>
</gene>
<reference evidence="1 2" key="1">
    <citation type="journal article" date="2019" name="Mol. Ecol. Resour.">
        <title>Chromosome-level genome assembly of Triplophysa tibetana, a fish adapted to the harsh high-altitude environment of the Tibetan Plateau.</title>
        <authorList>
            <person name="Yang X."/>
            <person name="Liu H."/>
            <person name="Ma Z."/>
            <person name="Zou Y."/>
            <person name="Zou M."/>
            <person name="Mao Y."/>
            <person name="Li X."/>
            <person name="Wang H."/>
            <person name="Chen T."/>
            <person name="Wang W."/>
            <person name="Yang R."/>
        </authorList>
    </citation>
    <scope>NUCLEOTIDE SEQUENCE [LARGE SCALE GENOMIC DNA]</scope>
    <source>
        <strain evidence="1">TTIB1903HZAU</strain>
        <tissue evidence="1">Muscle</tissue>
    </source>
</reference>
<accession>A0A5A9NCZ6</accession>
<dbReference type="EMBL" id="SOYY01000020">
    <property type="protein sequence ID" value="KAA0707273.1"/>
    <property type="molecule type" value="Genomic_DNA"/>
</dbReference>
<name>A0A5A9NCZ6_9TELE</name>
<organism evidence="1 2">
    <name type="scientific">Triplophysa tibetana</name>
    <dbReference type="NCBI Taxonomy" id="1572043"/>
    <lineage>
        <taxon>Eukaryota</taxon>
        <taxon>Metazoa</taxon>
        <taxon>Chordata</taxon>
        <taxon>Craniata</taxon>
        <taxon>Vertebrata</taxon>
        <taxon>Euteleostomi</taxon>
        <taxon>Actinopterygii</taxon>
        <taxon>Neopterygii</taxon>
        <taxon>Teleostei</taxon>
        <taxon>Ostariophysi</taxon>
        <taxon>Cypriniformes</taxon>
        <taxon>Nemacheilidae</taxon>
        <taxon>Triplophysa</taxon>
    </lineage>
</organism>
<evidence type="ECO:0000313" key="1">
    <source>
        <dbReference type="EMBL" id="KAA0707273.1"/>
    </source>
</evidence>